<keyword evidence="3 7" id="KW-1134">Transmembrane beta strand</keyword>
<keyword evidence="2 7" id="KW-0813">Transport</keyword>
<sequence>MRKVILTLLVAFAFVINAAAQDRTITGRIVDEKGAPISGVSVTSSDGKGTKSDENGNYRIIIANGTKSLSFSSVNFETNKVQIKNESSFAIVLKAKQNLLEDVVVSTGYAKIKKSDYTGASDRVSRGSIKNTAVASIDQQLQGRVPGLTVLSTSGQPGSPAAVTLRGLTSITGGSTPLYVVDGIPVEAGVFQSLNSNDVESVDVLKDAAASALYGSRGGAGVIVVTTRRGSGEKLKLSLSTQAGITSPPTSKYRMMNAAELLQAQEDYALAVGLNGNGGALLFGWNFSPKNPAYINSTPAQQAILNARRDSVLSINSNWDDIFFRKGTFTRQDVILSGGTGNTRLYSNFGYYKEEGITQRTDLERYTWRNNADYSDKKLSIQFSSNIGYTKRRFQESTTSNNLRNPFLASRLTPSTVRLWRAGFENSNDYQNGLAVGTGNQFSGANLVQNNFFNKNYSDQIKVVGSTNFNYKITDALSASALVGIDYRQTQATFYSDPRTFYNTSSTDVRIRSGSQSENLDRFAQYQLRAGLTYSKLFNTKHRVEVSAFTESIHSFSKFLSLTAYGVDFRRPNTLAGTLQGTIQNQLVGLTGGSRSERAIASQVVLGKYTFNDKYTISGSYRYDGSSQLPNENRFKNFYSVGAIWDLVKEDFLKDSKFVSLLRLRGSYGTSANADNFPLGNFGYIPSYDLGTDGSGNLTQALTNVGNPDANWEFTKQLNIGTDFSVWNDKVYGTIDVYNKETNSAYATQLLSQTSGVTSRQVNAATISNKGVELRINYDFIKKPNVRIGVYYNGSYNKNEVTDLGGLADFNAGTALITKGKPLGSHFEVGWAGVEPTSGRPLYLDVNGNVTNVYSASNRTQNWGTYFAPYQGGFGTKGNFKGFDFDVFFSYQQGSKRVNNLEFFVENPASFLAAGLNQSASLNFWKGPGDVNATTQSPNYAVNFSSKYIQDASFIRLKTISIGYTLPTSTLSKTKVVSAMRFYLAAQNVYTWTKWKGYDPEDDNNISLSEFPNPRSITLGLDISF</sequence>
<evidence type="ECO:0000256" key="7">
    <source>
        <dbReference type="PROSITE-ProRule" id="PRU01360"/>
    </source>
</evidence>
<dbReference type="InterPro" id="IPR023997">
    <property type="entry name" value="TonB-dep_OMP_SusC/RagA_CS"/>
</dbReference>
<evidence type="ECO:0000313" key="10">
    <source>
        <dbReference type="EMBL" id="MFC4263231.1"/>
    </source>
</evidence>
<dbReference type="Pfam" id="PF13715">
    <property type="entry name" value="CarbopepD_reg_2"/>
    <property type="match status" value="1"/>
</dbReference>
<dbReference type="InterPro" id="IPR036942">
    <property type="entry name" value="Beta-barrel_TonB_sf"/>
</dbReference>
<reference evidence="11" key="1">
    <citation type="journal article" date="2019" name="Int. J. Syst. Evol. Microbiol.">
        <title>The Global Catalogue of Microorganisms (GCM) 10K type strain sequencing project: providing services to taxonomists for standard genome sequencing and annotation.</title>
        <authorList>
            <consortium name="The Broad Institute Genomics Platform"/>
            <consortium name="The Broad Institute Genome Sequencing Center for Infectious Disease"/>
            <person name="Wu L."/>
            <person name="Ma J."/>
        </authorList>
    </citation>
    <scope>NUCLEOTIDE SEQUENCE [LARGE SCALE GENOMIC DNA]</scope>
    <source>
        <strain evidence="11">CECT 8289</strain>
    </source>
</reference>
<evidence type="ECO:0000313" key="11">
    <source>
        <dbReference type="Proteomes" id="UP001595907"/>
    </source>
</evidence>
<keyword evidence="11" id="KW-1185">Reference proteome</keyword>
<dbReference type="Pfam" id="PF07715">
    <property type="entry name" value="Plug"/>
    <property type="match status" value="1"/>
</dbReference>
<accession>A0ABV8QTM5</accession>
<evidence type="ECO:0000256" key="5">
    <source>
        <dbReference type="ARBA" id="ARBA00023136"/>
    </source>
</evidence>
<keyword evidence="4 7" id="KW-0812">Transmembrane</keyword>
<evidence type="ECO:0000259" key="9">
    <source>
        <dbReference type="Pfam" id="PF07715"/>
    </source>
</evidence>
<dbReference type="RefSeq" id="WP_379709516.1">
    <property type="nucleotide sequence ID" value="NZ_JBHSCZ010000002.1"/>
</dbReference>
<feature type="domain" description="TonB-dependent receptor plug" evidence="9">
    <location>
        <begin position="114"/>
        <end position="222"/>
    </location>
</feature>
<dbReference type="Gene3D" id="2.170.130.10">
    <property type="entry name" value="TonB-dependent receptor, plug domain"/>
    <property type="match status" value="1"/>
</dbReference>
<dbReference type="InterPro" id="IPR037066">
    <property type="entry name" value="Plug_dom_sf"/>
</dbReference>
<evidence type="ECO:0000256" key="1">
    <source>
        <dbReference type="ARBA" id="ARBA00004571"/>
    </source>
</evidence>
<evidence type="ECO:0000256" key="6">
    <source>
        <dbReference type="ARBA" id="ARBA00023237"/>
    </source>
</evidence>
<dbReference type="PROSITE" id="PS52016">
    <property type="entry name" value="TONB_DEPENDENT_REC_3"/>
    <property type="match status" value="1"/>
</dbReference>
<comment type="caution">
    <text evidence="10">The sequence shown here is derived from an EMBL/GenBank/DDBJ whole genome shotgun (WGS) entry which is preliminary data.</text>
</comment>
<organism evidence="10 11">
    <name type="scientific">Ferruginibacter yonginensis</name>
    <dbReference type="NCBI Taxonomy" id="1310416"/>
    <lineage>
        <taxon>Bacteria</taxon>
        <taxon>Pseudomonadati</taxon>
        <taxon>Bacteroidota</taxon>
        <taxon>Chitinophagia</taxon>
        <taxon>Chitinophagales</taxon>
        <taxon>Chitinophagaceae</taxon>
        <taxon>Ferruginibacter</taxon>
    </lineage>
</organism>
<dbReference type="Gene3D" id="2.40.170.20">
    <property type="entry name" value="TonB-dependent receptor, beta-barrel domain"/>
    <property type="match status" value="1"/>
</dbReference>
<dbReference type="InterPro" id="IPR039426">
    <property type="entry name" value="TonB-dep_rcpt-like"/>
</dbReference>
<dbReference type="EMBL" id="JBHSCZ010000002">
    <property type="protein sequence ID" value="MFC4263231.1"/>
    <property type="molecule type" value="Genomic_DNA"/>
</dbReference>
<evidence type="ECO:0000256" key="2">
    <source>
        <dbReference type="ARBA" id="ARBA00022448"/>
    </source>
</evidence>
<dbReference type="SUPFAM" id="SSF49464">
    <property type="entry name" value="Carboxypeptidase regulatory domain-like"/>
    <property type="match status" value="1"/>
</dbReference>
<protein>
    <submittedName>
        <fullName evidence="10">SusC/RagA family TonB-linked outer membrane protein</fullName>
    </submittedName>
</protein>
<feature type="chain" id="PRO_5045180589" evidence="8">
    <location>
        <begin position="21"/>
        <end position="1025"/>
    </location>
</feature>
<comment type="subcellular location">
    <subcellularLocation>
        <location evidence="1 7">Cell outer membrane</location>
        <topology evidence="1 7">Multi-pass membrane protein</topology>
    </subcellularLocation>
</comment>
<evidence type="ECO:0000256" key="4">
    <source>
        <dbReference type="ARBA" id="ARBA00022692"/>
    </source>
</evidence>
<name>A0ABV8QTM5_9BACT</name>
<gene>
    <name evidence="10" type="ORF">ACFOWM_10105</name>
</gene>
<keyword evidence="5 7" id="KW-0472">Membrane</keyword>
<proteinExistence type="inferred from homology"/>
<dbReference type="InterPro" id="IPR023996">
    <property type="entry name" value="TonB-dep_OMP_SusC/RagA"/>
</dbReference>
<dbReference type="Proteomes" id="UP001595907">
    <property type="component" value="Unassembled WGS sequence"/>
</dbReference>
<dbReference type="InterPro" id="IPR008969">
    <property type="entry name" value="CarboxyPept-like_regulatory"/>
</dbReference>
<dbReference type="NCBIfam" id="TIGR04056">
    <property type="entry name" value="OMP_RagA_SusC"/>
    <property type="match status" value="1"/>
</dbReference>
<dbReference type="NCBIfam" id="TIGR04057">
    <property type="entry name" value="SusC_RagA_signa"/>
    <property type="match status" value="1"/>
</dbReference>
<dbReference type="SUPFAM" id="SSF56935">
    <property type="entry name" value="Porins"/>
    <property type="match status" value="1"/>
</dbReference>
<dbReference type="InterPro" id="IPR012910">
    <property type="entry name" value="Plug_dom"/>
</dbReference>
<keyword evidence="8" id="KW-0732">Signal</keyword>
<keyword evidence="6 7" id="KW-0998">Cell outer membrane</keyword>
<dbReference type="Gene3D" id="2.60.40.1120">
    <property type="entry name" value="Carboxypeptidase-like, regulatory domain"/>
    <property type="match status" value="1"/>
</dbReference>
<evidence type="ECO:0000256" key="8">
    <source>
        <dbReference type="SAM" id="SignalP"/>
    </source>
</evidence>
<evidence type="ECO:0000256" key="3">
    <source>
        <dbReference type="ARBA" id="ARBA00022452"/>
    </source>
</evidence>
<feature type="signal peptide" evidence="8">
    <location>
        <begin position="1"/>
        <end position="20"/>
    </location>
</feature>
<comment type="similarity">
    <text evidence="7">Belongs to the TonB-dependent receptor family.</text>
</comment>